<evidence type="ECO:0000313" key="2">
    <source>
        <dbReference type="Proteomes" id="UP000247755"/>
    </source>
</evidence>
<dbReference type="Pfam" id="PF05488">
    <property type="entry name" value="PAAR_motif"/>
    <property type="match status" value="1"/>
</dbReference>
<comment type="caution">
    <text evidence="1">The sequence shown here is derived from an EMBL/GenBank/DDBJ whole genome shotgun (WGS) entry which is preliminary data.</text>
</comment>
<gene>
    <name evidence="1" type="ORF">NA66_102582</name>
</gene>
<reference evidence="1 2" key="1">
    <citation type="submission" date="2018-05" db="EMBL/GenBank/DDBJ databases">
        <title>Comparative genomics of bacterial root endophytes of switchgrass collected from native prairies over two seasons.</title>
        <authorList>
            <person name="Tang Y."/>
        </authorList>
    </citation>
    <scope>NUCLEOTIDE SEQUENCE [LARGE SCALE GENOMIC DNA]</scope>
    <source>
        <strain evidence="1 2">NFIX32</strain>
    </source>
</reference>
<proteinExistence type="predicted"/>
<dbReference type="CDD" id="cd14744">
    <property type="entry name" value="PAAR_CT_2"/>
    <property type="match status" value="1"/>
</dbReference>
<dbReference type="AlphaFoldDB" id="A0A318I9R0"/>
<name>A0A318I9R0_BURPY</name>
<evidence type="ECO:0000313" key="1">
    <source>
        <dbReference type="EMBL" id="PXX26126.1"/>
    </source>
</evidence>
<dbReference type="InterPro" id="IPR008727">
    <property type="entry name" value="PAAR_motif"/>
</dbReference>
<organism evidence="1 2">
    <name type="scientific">Burkholderia pyrrocinia</name>
    <name type="common">Pseudomonas pyrrocinia</name>
    <dbReference type="NCBI Taxonomy" id="60550"/>
    <lineage>
        <taxon>Bacteria</taxon>
        <taxon>Pseudomonadati</taxon>
        <taxon>Pseudomonadota</taxon>
        <taxon>Betaproteobacteria</taxon>
        <taxon>Burkholderiales</taxon>
        <taxon>Burkholderiaceae</taxon>
        <taxon>Burkholderia</taxon>
        <taxon>Burkholderia cepacia complex</taxon>
    </lineage>
</organism>
<protein>
    <submittedName>
        <fullName evidence="1">Putative Zn-binding protein involved in type VI secretion</fullName>
    </submittedName>
</protein>
<sequence>MTYRQVAAGLDCLLSKCTDAYLTAVCRCPSGTDSTGRATAAAASGDILAGRPQSTGGVRLPVRGLAAARRGVSEGRTDIMSRKFILKGDTTDHGGVVLEGIANSSFDGRELAYLGAPVFCAACKTTGVIVSDGGERTMTVMGKVVALEHDLCQCVCTPQPKLIPSQGTGTISG</sequence>
<dbReference type="Proteomes" id="UP000247755">
    <property type="component" value="Unassembled WGS sequence"/>
</dbReference>
<dbReference type="EMBL" id="QJJY01000025">
    <property type="protein sequence ID" value="PXX26126.1"/>
    <property type="molecule type" value="Genomic_DNA"/>
</dbReference>
<accession>A0A318I9R0</accession>